<name>A0A7W2AAZ9_9GAMM</name>
<dbReference type="Proteomes" id="UP000538931">
    <property type="component" value="Unassembled WGS sequence"/>
</dbReference>
<organism evidence="5 6">
    <name type="scientific">Marinobacterium marinum</name>
    <dbReference type="NCBI Taxonomy" id="2756129"/>
    <lineage>
        <taxon>Bacteria</taxon>
        <taxon>Pseudomonadati</taxon>
        <taxon>Pseudomonadota</taxon>
        <taxon>Gammaproteobacteria</taxon>
        <taxon>Oceanospirillales</taxon>
        <taxon>Oceanospirillaceae</taxon>
        <taxon>Marinobacterium</taxon>
    </lineage>
</organism>
<keyword evidence="3 4" id="KW-0456">Lyase</keyword>
<evidence type="ECO:0000256" key="4">
    <source>
        <dbReference type="HAMAP-Rule" id="MF_00434"/>
    </source>
</evidence>
<gene>
    <name evidence="5" type="ORF">H1S06_08605</name>
</gene>
<dbReference type="GO" id="GO:0006729">
    <property type="term" value="P:tetrahydrobiopterin biosynthetic process"/>
    <property type="evidence" value="ECO:0007669"/>
    <property type="project" value="InterPro"/>
</dbReference>
<dbReference type="EC" id="4.2.1.96" evidence="4"/>
<sequence length="111" mass="12486">MSLAEKRCVPCRGGVPTLTRGEIAPYLEQLDDGWKLSDNASRIRCQFTFPDFKTALAFVNHVGRLAEEMGHHPEICFGWGYADVEIWTHKIGGLHENDFVLAARIDCLPEV</sequence>
<evidence type="ECO:0000313" key="5">
    <source>
        <dbReference type="EMBL" id="MBA4502421.1"/>
    </source>
</evidence>
<dbReference type="InterPro" id="IPR036428">
    <property type="entry name" value="PCD_sf"/>
</dbReference>
<evidence type="ECO:0000256" key="2">
    <source>
        <dbReference type="ARBA" id="ARBA00006472"/>
    </source>
</evidence>
<evidence type="ECO:0000256" key="3">
    <source>
        <dbReference type="ARBA" id="ARBA00023239"/>
    </source>
</evidence>
<dbReference type="PANTHER" id="PTHR12599">
    <property type="entry name" value="PTERIN-4-ALPHA-CARBINOLAMINE DEHYDRATASE"/>
    <property type="match status" value="1"/>
</dbReference>
<dbReference type="InterPro" id="IPR001533">
    <property type="entry name" value="Pterin_deHydtase"/>
</dbReference>
<protein>
    <recommendedName>
        <fullName evidence="4">Putative pterin-4-alpha-carbinolamine dehydratase</fullName>
        <shortName evidence="4">PHS</shortName>
        <ecNumber evidence="4">4.2.1.96</ecNumber>
    </recommendedName>
    <alternativeName>
        <fullName evidence="4">4-alpha-hydroxy-tetrahydropterin dehydratase</fullName>
    </alternativeName>
    <alternativeName>
        <fullName evidence="4">Pterin carbinolamine dehydratase</fullName>
        <shortName evidence="4">PCD</shortName>
    </alternativeName>
</protein>
<comment type="caution">
    <text evidence="5">The sequence shown here is derived from an EMBL/GenBank/DDBJ whole genome shotgun (WGS) entry which is preliminary data.</text>
</comment>
<evidence type="ECO:0000256" key="1">
    <source>
        <dbReference type="ARBA" id="ARBA00001554"/>
    </source>
</evidence>
<proteinExistence type="inferred from homology"/>
<comment type="similarity">
    <text evidence="2 4">Belongs to the pterin-4-alpha-carbinolamine dehydratase family.</text>
</comment>
<comment type="catalytic activity">
    <reaction evidence="1 4">
        <text>(4aS,6R)-4a-hydroxy-L-erythro-5,6,7,8-tetrahydrobiopterin = (6R)-L-erythro-6,7-dihydrobiopterin + H2O</text>
        <dbReference type="Rhea" id="RHEA:11920"/>
        <dbReference type="ChEBI" id="CHEBI:15377"/>
        <dbReference type="ChEBI" id="CHEBI:15642"/>
        <dbReference type="ChEBI" id="CHEBI:43120"/>
        <dbReference type="EC" id="4.2.1.96"/>
    </reaction>
</comment>
<reference evidence="5 6" key="1">
    <citation type="submission" date="2020-07" db="EMBL/GenBank/DDBJ databases">
        <title>Bacterium isolated from marien macroalgae.</title>
        <authorList>
            <person name="Zhu K."/>
            <person name="Lu D."/>
            <person name="Du Z."/>
        </authorList>
    </citation>
    <scope>NUCLEOTIDE SEQUENCE [LARGE SCALE GENOMIC DNA]</scope>
    <source>
        <strain evidence="5 6">3-1745</strain>
    </source>
</reference>
<dbReference type="PANTHER" id="PTHR12599:SF0">
    <property type="entry name" value="PTERIN-4-ALPHA-CARBINOLAMINE DEHYDRATASE"/>
    <property type="match status" value="1"/>
</dbReference>
<evidence type="ECO:0000313" key="6">
    <source>
        <dbReference type="Proteomes" id="UP000538931"/>
    </source>
</evidence>
<dbReference type="EMBL" id="JACEMT010000046">
    <property type="protein sequence ID" value="MBA4502421.1"/>
    <property type="molecule type" value="Genomic_DNA"/>
</dbReference>
<dbReference type="GO" id="GO:0008124">
    <property type="term" value="F:4-alpha-hydroxytetrahydrobiopterin dehydratase activity"/>
    <property type="evidence" value="ECO:0007669"/>
    <property type="project" value="UniProtKB-UniRule"/>
</dbReference>
<dbReference type="Gene3D" id="3.30.1360.20">
    <property type="entry name" value="Transcriptional coactivator/pterin dehydratase"/>
    <property type="match status" value="1"/>
</dbReference>
<dbReference type="HAMAP" id="MF_00434">
    <property type="entry name" value="Pterin_4_alpha"/>
    <property type="match status" value="1"/>
</dbReference>
<dbReference type="CDD" id="cd00913">
    <property type="entry name" value="PCD_DCoH_subfamily_a"/>
    <property type="match status" value="1"/>
</dbReference>
<dbReference type="Pfam" id="PF01329">
    <property type="entry name" value="Pterin_4a"/>
    <property type="match status" value="1"/>
</dbReference>
<dbReference type="SUPFAM" id="SSF55248">
    <property type="entry name" value="PCD-like"/>
    <property type="match status" value="1"/>
</dbReference>
<accession>A0A7W2AAZ9</accession>
<keyword evidence="6" id="KW-1185">Reference proteome</keyword>
<dbReference type="RefSeq" id="WP_181739199.1">
    <property type="nucleotide sequence ID" value="NZ_JACEMT010000046.1"/>
</dbReference>
<dbReference type="AlphaFoldDB" id="A0A7W2AAZ9"/>